<evidence type="ECO:0000313" key="8">
    <source>
        <dbReference type="EMBL" id="ADE13316.1"/>
    </source>
</evidence>
<dbReference type="SUPFAM" id="SSF88688">
    <property type="entry name" value="Families 57/38 glycoside transferase middle domain"/>
    <property type="match status" value="1"/>
</dbReference>
<proteinExistence type="inferred from homology"/>
<accession>D5C4P3</accession>
<dbReference type="Gene3D" id="3.20.110.10">
    <property type="entry name" value="Glycoside hydrolase 38, N terminal domain"/>
    <property type="match status" value="1"/>
</dbReference>
<dbReference type="Pfam" id="PF09210">
    <property type="entry name" value="BE_C"/>
    <property type="match status" value="1"/>
</dbReference>
<feature type="active site" description="Proton donor" evidence="3">
    <location>
        <position position="352"/>
    </location>
</feature>
<evidence type="ECO:0000256" key="5">
    <source>
        <dbReference type="RuleBase" id="RU361196"/>
    </source>
</evidence>
<evidence type="ECO:0000259" key="6">
    <source>
        <dbReference type="Pfam" id="PF03065"/>
    </source>
</evidence>
<dbReference type="InterPro" id="IPR037090">
    <property type="entry name" value="57_glycoside_trans_central"/>
</dbReference>
<dbReference type="InterPro" id="IPR011330">
    <property type="entry name" value="Glyco_hydro/deAcase_b/a-brl"/>
</dbReference>
<evidence type="ECO:0000256" key="1">
    <source>
        <dbReference type="ARBA" id="ARBA00006821"/>
    </source>
</evidence>
<evidence type="ECO:0000256" key="4">
    <source>
        <dbReference type="PIRSR" id="PIRSR640042-2"/>
    </source>
</evidence>
<dbReference type="Proteomes" id="UP000001844">
    <property type="component" value="Chromosome"/>
</dbReference>
<dbReference type="KEGG" id="nhl:Nhal_0096"/>
<dbReference type="GO" id="GO:0005576">
    <property type="term" value="C:extracellular region"/>
    <property type="evidence" value="ECO:0007669"/>
    <property type="project" value="TreeGrafter"/>
</dbReference>
<dbReference type="PANTHER" id="PTHR41695:SF1">
    <property type="entry name" value="1,4-ALPHA-GLUCAN BRANCHING ENZYME TK1436"/>
    <property type="match status" value="1"/>
</dbReference>
<dbReference type="EMBL" id="CP001798">
    <property type="protein sequence ID" value="ADE13316.1"/>
    <property type="molecule type" value="Genomic_DNA"/>
</dbReference>
<dbReference type="STRING" id="472759.Nhal_0096"/>
<evidence type="ECO:0008006" key="10">
    <source>
        <dbReference type="Google" id="ProtNLM"/>
    </source>
</evidence>
<feature type="binding site" evidence="4">
    <location>
        <position position="406"/>
    </location>
    <ligand>
        <name>substrate</name>
    </ligand>
</feature>
<evidence type="ECO:0000313" key="9">
    <source>
        <dbReference type="Proteomes" id="UP000001844"/>
    </source>
</evidence>
<dbReference type="Pfam" id="PF03065">
    <property type="entry name" value="Glyco_hydro_57"/>
    <property type="match status" value="1"/>
</dbReference>
<dbReference type="RefSeq" id="WP_013031212.1">
    <property type="nucleotide sequence ID" value="NC_013960.1"/>
</dbReference>
<dbReference type="InterPro" id="IPR028995">
    <property type="entry name" value="Glyco_hydro_57/38_cen_sf"/>
</dbReference>
<dbReference type="OrthoDB" id="9803279at2"/>
<dbReference type="Gene3D" id="1.20.1430.10">
    <property type="entry name" value="Families 57/38 glycoside transferase, middle domain"/>
    <property type="match status" value="1"/>
</dbReference>
<evidence type="ECO:0000256" key="2">
    <source>
        <dbReference type="ARBA" id="ARBA00023277"/>
    </source>
</evidence>
<feature type="binding site" evidence="4">
    <location>
        <position position="243"/>
    </location>
    <ligand>
        <name>substrate</name>
    </ligand>
</feature>
<dbReference type="SUPFAM" id="SSF88713">
    <property type="entry name" value="Glycoside hydrolase/deacetylase"/>
    <property type="match status" value="1"/>
</dbReference>
<feature type="domain" description="Glycoside hydrolase family 57 N-terminal" evidence="6">
    <location>
        <begin position="8"/>
        <end position="394"/>
    </location>
</feature>
<evidence type="ECO:0000256" key="3">
    <source>
        <dbReference type="PIRSR" id="PIRSR640042-1"/>
    </source>
</evidence>
<dbReference type="CAZy" id="GH57">
    <property type="family name" value="Glycoside Hydrolase Family 57"/>
</dbReference>
<sequence length="545" mass="63206">MACCGYLSFILHAHLPYVRHPEQEEALEERWLFEALTECYLPLLNAFERLAQEGTRFRLTLSLSPTLLTMLQDPLLLQRYVLHMEKLITLAEKEVQQTRAHTDLNRLARLYRRWFLQTLSDFEERYQRRLVPTFARLQQEGLLEIITCAATHGFLPLLQPEPTAVYAQLQVAADYYRQCFGIAPKGIWLPECAYYPGLEKALKAVGFDYFFVETEGLLYANTRPRYGHLAPIACPNGVAAFGRDPAISQQVWSAEEGYPGDRDYREFYRDVGFERELSYLQPYLPGGQIRVDTGIKYYRVTDKTEHKAPYQPAKARAKVAAHADHFYHNCLQQVAGHAKTMDRPPLLLAPYDAELFGHWWFEGPQWLESLLRRFGSTKGPIELITPSQYLTQHPVLQKATPNLSSWGDRGYNDFWLNKKTDWIYPLLHRAARRMRELAIAYYHEPKGTLADRALRQAARSLLLAQASDWPFIIENGTTVEYATRRLRDHLSRFHYLEIALEKGIFDERRLQALETLDNIFPDLDYRVYYGYPPGNNGEAARCISL</sequence>
<dbReference type="InterPro" id="IPR015293">
    <property type="entry name" value="BE_C"/>
</dbReference>
<reference evidence="9" key="1">
    <citation type="submission" date="2010-04" db="EMBL/GenBank/DDBJ databases">
        <title>Complete genome sequence of Nitrosococcus halophilus Nc4, a salt-adapted, aerobic obligate ammonia-oxidizing sulfur purple bacterium.</title>
        <authorList>
            <consortium name="US DOE Joint Genome Institute"/>
            <person name="Campbell M.A."/>
            <person name="Malfatti S.A."/>
            <person name="Chain P.S.G."/>
            <person name="Heidelberg J.F."/>
            <person name="Ward B.B."/>
            <person name="Klotz M.G."/>
        </authorList>
    </citation>
    <scope>NUCLEOTIDE SEQUENCE [LARGE SCALE GENOMIC DNA]</scope>
    <source>
        <strain evidence="9">Nc4</strain>
    </source>
</reference>
<comment type="similarity">
    <text evidence="1 5">Belongs to the glycosyl hydrolase 57 family.</text>
</comment>
<feature type="domain" description="1,4-alpha-glucan branching enzyme C-terminal" evidence="7">
    <location>
        <begin position="427"/>
        <end position="528"/>
    </location>
</feature>
<dbReference type="PANTHER" id="PTHR41695">
    <property type="entry name" value="1,4-ALPHA-GLUCAN BRANCHING ENZYME RV3031-RELATED"/>
    <property type="match status" value="1"/>
</dbReference>
<feature type="binding site" evidence="4">
    <location>
        <position position="260"/>
    </location>
    <ligand>
        <name>substrate</name>
    </ligand>
</feature>
<feature type="active site" description="Nucleophile" evidence="3">
    <location>
        <position position="191"/>
    </location>
</feature>
<dbReference type="eggNOG" id="COG1543">
    <property type="taxonomic scope" value="Bacteria"/>
</dbReference>
<feature type="binding site" evidence="4">
    <location>
        <position position="468"/>
    </location>
    <ligand>
        <name>substrate</name>
    </ligand>
</feature>
<dbReference type="CDD" id="cd10792">
    <property type="entry name" value="GH57N_AmyC_like"/>
    <property type="match status" value="1"/>
</dbReference>
<dbReference type="InterPro" id="IPR027291">
    <property type="entry name" value="Glyco_hydro_38_N_sf"/>
</dbReference>
<organism evidence="8 9">
    <name type="scientific">Nitrosococcus halophilus (strain Nc4)</name>
    <dbReference type="NCBI Taxonomy" id="472759"/>
    <lineage>
        <taxon>Bacteria</taxon>
        <taxon>Pseudomonadati</taxon>
        <taxon>Pseudomonadota</taxon>
        <taxon>Gammaproteobacteria</taxon>
        <taxon>Chromatiales</taxon>
        <taxon>Chromatiaceae</taxon>
        <taxon>Nitrosococcus</taxon>
    </lineage>
</organism>
<dbReference type="HOGENOM" id="CLU_008192_1_0_6"/>
<evidence type="ECO:0000259" key="7">
    <source>
        <dbReference type="Pfam" id="PF09210"/>
    </source>
</evidence>
<keyword evidence="9" id="KW-1185">Reference proteome</keyword>
<name>D5C4P3_NITHN</name>
<protein>
    <recommendedName>
        <fullName evidence="10">Glycoside hydrolase family 57</fullName>
    </recommendedName>
</protein>
<gene>
    <name evidence="8" type="ordered locus">Nhal_0096</name>
</gene>
<dbReference type="InterPro" id="IPR040042">
    <property type="entry name" value="Branching_enz_MT3115-like"/>
</dbReference>
<dbReference type="AlphaFoldDB" id="D5C4P3"/>
<dbReference type="GO" id="GO:0003844">
    <property type="term" value="F:1,4-alpha-glucan branching enzyme activity"/>
    <property type="evidence" value="ECO:0007669"/>
    <property type="project" value="InterPro"/>
</dbReference>
<keyword evidence="2 5" id="KW-0119">Carbohydrate metabolism</keyword>
<dbReference type="InterPro" id="IPR004300">
    <property type="entry name" value="Glyco_hydro_57_N"/>
</dbReference>
<dbReference type="GO" id="GO:0030979">
    <property type="term" value="P:alpha-glucan biosynthetic process"/>
    <property type="evidence" value="ECO:0007669"/>
    <property type="project" value="InterPro"/>
</dbReference>